<feature type="binding site" evidence="3">
    <location>
        <position position="394"/>
    </location>
    <ligand>
        <name>Zn(2+)</name>
        <dbReference type="ChEBI" id="CHEBI:29105"/>
        <label>2</label>
    </ligand>
</feature>
<dbReference type="EMBL" id="CP024915">
    <property type="protein sequence ID" value="AUZ88652.1"/>
    <property type="molecule type" value="Genomic_DNA"/>
</dbReference>
<evidence type="ECO:0000256" key="2">
    <source>
        <dbReference type="ARBA" id="ARBA00022801"/>
    </source>
</evidence>
<evidence type="ECO:0000256" key="3">
    <source>
        <dbReference type="PIRSR" id="PIRSR001235-1"/>
    </source>
</evidence>
<evidence type="ECO:0000256" key="1">
    <source>
        <dbReference type="ARBA" id="ARBA00006153"/>
    </source>
</evidence>
<feature type="binding site" evidence="3">
    <location>
        <position position="201"/>
    </location>
    <ligand>
        <name>Zn(2+)</name>
        <dbReference type="ChEBI" id="CHEBI:29105"/>
        <label>1</label>
    </ligand>
</feature>
<dbReference type="PANTHER" id="PTHR32494:SF5">
    <property type="entry name" value="ALLANTOATE AMIDOHYDROLASE"/>
    <property type="match status" value="1"/>
</dbReference>
<dbReference type="Gene3D" id="3.30.70.360">
    <property type="match status" value="1"/>
</dbReference>
<dbReference type="GO" id="GO:0046872">
    <property type="term" value="F:metal ion binding"/>
    <property type="evidence" value="ECO:0007669"/>
    <property type="project" value="UniProtKB-KW"/>
</dbReference>
<feature type="binding site" evidence="3">
    <location>
        <position position="92"/>
    </location>
    <ligand>
        <name>Zn(2+)</name>
        <dbReference type="ChEBI" id="CHEBI:29105"/>
        <label>1</label>
    </ligand>
</feature>
<feature type="binding site" evidence="3">
    <location>
        <position position="142"/>
    </location>
    <ligand>
        <name>Zn(2+)</name>
        <dbReference type="ChEBI" id="CHEBI:29105"/>
        <label>2</label>
    </ligand>
</feature>
<protein>
    <submittedName>
        <fullName evidence="4">Zn-dependent hydrolase</fullName>
    </submittedName>
</protein>
<dbReference type="InterPro" id="IPR002933">
    <property type="entry name" value="Peptidase_M20"/>
</dbReference>
<feature type="binding site" evidence="3">
    <location>
        <position position="103"/>
    </location>
    <ligand>
        <name>Zn(2+)</name>
        <dbReference type="ChEBI" id="CHEBI:29105"/>
        <label>2</label>
    </ligand>
</feature>
<evidence type="ECO:0000313" key="5">
    <source>
        <dbReference type="Proteomes" id="UP000239187"/>
    </source>
</evidence>
<dbReference type="NCBIfam" id="NF006772">
    <property type="entry name" value="PRK09290.2-1"/>
    <property type="match status" value="1"/>
</dbReference>
<dbReference type="NCBIfam" id="TIGR01879">
    <property type="entry name" value="hydantase"/>
    <property type="match status" value="1"/>
</dbReference>
<dbReference type="InterPro" id="IPR010158">
    <property type="entry name" value="Amidase_Cbmase"/>
</dbReference>
<sequence>MGNDAVPNPDPSTYEGRDAAFLQDFATLSTFGATPRGGVERQAGSPADGEQRAWLTDLLTAQGFTVHFDRAGNQFGLLELVPGAPFVLVGSHLDSQPTAGRYDGAFGVLAAAHAAFTLAEEWRAAGAVPRYNLAVVNWFNEEGSRFKPSMMGSSVFTGKLALEDALATTDPAGIAVREALAATASSGTFGGPDPAYYAEIHIEQGRGMERDGVAIGAVASNWAANKYEFVIHGEQSHTGSTVMADRQDALLGASLLVVAARDVADAFPAGAVHTSVGELHVYPNSPVVVASRVSLLLDLRSADEELLAAADRQLHEQLRVIEERARVRIEKTGSHCWPVTPYQPAGVELAEKIAANRGLKHARVQTIAGHDSTNMKDVVPTVMLFVPSVEGISHNEHEYTTDEDIVNGLHVLTDTVRALCLGELDEPTK</sequence>
<dbReference type="RefSeq" id="WP_208739801.1">
    <property type="nucleotide sequence ID" value="NZ_CP024915.1"/>
</dbReference>
<dbReference type="CDD" id="cd03884">
    <property type="entry name" value="M20_bAS"/>
    <property type="match status" value="1"/>
</dbReference>
<gene>
    <name evidence="4" type="ORF">CVO76_14135</name>
</gene>
<comment type="similarity">
    <text evidence="1">Belongs to the peptidase M20 family.</text>
</comment>
<dbReference type="SUPFAM" id="SSF55031">
    <property type="entry name" value="Bacterial exopeptidase dimerisation domain"/>
    <property type="match status" value="1"/>
</dbReference>
<dbReference type="InterPro" id="IPR036264">
    <property type="entry name" value="Bact_exopeptidase_dim_dom"/>
</dbReference>
<dbReference type="SUPFAM" id="SSF53187">
    <property type="entry name" value="Zn-dependent exopeptidases"/>
    <property type="match status" value="1"/>
</dbReference>
<dbReference type="AlphaFoldDB" id="A0A2L0UHE5"/>
<dbReference type="PIRSF" id="PIRSF001235">
    <property type="entry name" value="Amidase_carbamoylase"/>
    <property type="match status" value="1"/>
</dbReference>
<keyword evidence="3" id="KW-0479">Metal-binding</keyword>
<evidence type="ECO:0000313" key="4">
    <source>
        <dbReference type="EMBL" id="AUZ88652.1"/>
    </source>
</evidence>
<keyword evidence="3" id="KW-0862">Zinc</keyword>
<dbReference type="GO" id="GO:0016813">
    <property type="term" value="F:hydrolase activity, acting on carbon-nitrogen (but not peptide) bonds, in linear amidines"/>
    <property type="evidence" value="ECO:0007669"/>
    <property type="project" value="InterPro"/>
</dbReference>
<keyword evidence="2 4" id="KW-0378">Hydrolase</keyword>
<feature type="binding site" evidence="3">
    <location>
        <position position="103"/>
    </location>
    <ligand>
        <name>Zn(2+)</name>
        <dbReference type="ChEBI" id="CHEBI:29105"/>
        <label>1</label>
    </ligand>
</feature>
<dbReference type="PANTHER" id="PTHR32494">
    <property type="entry name" value="ALLANTOATE DEIMINASE-RELATED"/>
    <property type="match status" value="1"/>
</dbReference>
<reference evidence="4 5" key="1">
    <citation type="submission" date="2017-11" db="EMBL/GenBank/DDBJ databases">
        <title>Draft genome of Arthrobacter agilis strain UMCV2, a plant growth-promoting rhizobacterium and biocontrol capacity of phytopathogenic fungi.</title>
        <authorList>
            <person name="Martinez-Camara R."/>
            <person name="Santoyo G."/>
            <person name="Moreno-Hagelsieb G."/>
            <person name="Valencia-Cantero E."/>
        </authorList>
    </citation>
    <scope>NUCLEOTIDE SEQUENCE [LARGE SCALE GENOMIC DNA]</scope>
    <source>
        <strain evidence="4 5">UMCV2</strain>
    </source>
</reference>
<comment type="cofactor">
    <cofactor evidence="3">
        <name>Zn(2+)</name>
        <dbReference type="ChEBI" id="CHEBI:29105"/>
    </cofactor>
    <text evidence="3">Binds 2 Zn(2+) ions per subunit.</text>
</comment>
<name>A0A2L0UHE5_9MICC</name>
<dbReference type="Gene3D" id="3.40.630.10">
    <property type="entry name" value="Zn peptidases"/>
    <property type="match status" value="1"/>
</dbReference>
<accession>A0A2L0UHE5</accession>
<dbReference type="Proteomes" id="UP000239187">
    <property type="component" value="Chromosome"/>
</dbReference>
<organism evidence="4 5">
    <name type="scientific">Arthrobacter agilis</name>
    <dbReference type="NCBI Taxonomy" id="37921"/>
    <lineage>
        <taxon>Bacteria</taxon>
        <taxon>Bacillati</taxon>
        <taxon>Actinomycetota</taxon>
        <taxon>Actinomycetes</taxon>
        <taxon>Micrococcales</taxon>
        <taxon>Micrococcaceae</taxon>
        <taxon>Arthrobacter</taxon>
    </lineage>
</organism>
<proteinExistence type="inferred from homology"/>
<dbReference type="Pfam" id="PF01546">
    <property type="entry name" value="Peptidase_M20"/>
    <property type="match status" value="1"/>
</dbReference>